<protein>
    <submittedName>
        <fullName evidence="1">Uncharacterized protein</fullName>
    </submittedName>
</protein>
<reference evidence="1" key="1">
    <citation type="submission" date="2023-11" db="EMBL/GenBank/DDBJ databases">
        <authorList>
            <person name="De Vega J J."/>
            <person name="De Vega J J."/>
        </authorList>
    </citation>
    <scope>NUCLEOTIDE SEQUENCE</scope>
</reference>
<gene>
    <name evidence="1" type="ORF">MYCIT1_LOCUS6664</name>
</gene>
<dbReference type="EMBL" id="CAVNYO010000093">
    <property type="protein sequence ID" value="CAK5265575.1"/>
    <property type="molecule type" value="Genomic_DNA"/>
</dbReference>
<keyword evidence="2" id="KW-1185">Reference proteome</keyword>
<dbReference type="Proteomes" id="UP001295794">
    <property type="component" value="Unassembled WGS sequence"/>
</dbReference>
<evidence type="ECO:0000313" key="2">
    <source>
        <dbReference type="Proteomes" id="UP001295794"/>
    </source>
</evidence>
<organism evidence="1 2">
    <name type="scientific">Mycena citricolor</name>
    <dbReference type="NCBI Taxonomy" id="2018698"/>
    <lineage>
        <taxon>Eukaryota</taxon>
        <taxon>Fungi</taxon>
        <taxon>Dikarya</taxon>
        <taxon>Basidiomycota</taxon>
        <taxon>Agaricomycotina</taxon>
        <taxon>Agaricomycetes</taxon>
        <taxon>Agaricomycetidae</taxon>
        <taxon>Agaricales</taxon>
        <taxon>Marasmiineae</taxon>
        <taxon>Mycenaceae</taxon>
        <taxon>Mycena</taxon>
    </lineage>
</organism>
<evidence type="ECO:0000313" key="1">
    <source>
        <dbReference type="EMBL" id="CAK5265575.1"/>
    </source>
</evidence>
<comment type="caution">
    <text evidence="1">The sequence shown here is derived from an EMBL/GenBank/DDBJ whole genome shotgun (WGS) entry which is preliminary data.</text>
</comment>
<name>A0AAD2GYW6_9AGAR</name>
<proteinExistence type="predicted"/>
<accession>A0AAD2GYW6</accession>
<sequence>MYLTIYGLIAVPDSCCAMERVAMTVEAPNLLGPVYPLTMCDPLIISIAMATSPRFGSVNDNGIGLFRYSGDFIAHATARRQSASQAGYCYIDCGRYPRHLKRLLSSSRSLRGNSTVQYPVGLIVLFGTVGPSQPVTFSFRYSPSLGGRASISFATYSSAAIPLLYLALHVGRRCSAPGRVGLVDEDGLHASGSSRSFGSCCVFVLLSHRCRRSVGGHRVIRFQHSLFLGSTSFRPNACRGVLPLASVGGYDSGNWFHHERKVDCGDGDRSWFFLYPPGGVEADG</sequence>
<dbReference type="AlphaFoldDB" id="A0AAD2GYW6"/>